<accession>A0ABU7F0J0</accession>
<gene>
    <name evidence="1" type="ORF">CHARACLAT_006074</name>
</gene>
<proteinExistence type="predicted"/>
<dbReference type="Proteomes" id="UP001352852">
    <property type="component" value="Unassembled WGS sequence"/>
</dbReference>
<reference evidence="1 2" key="1">
    <citation type="submission" date="2021-06" db="EMBL/GenBank/DDBJ databases">
        <authorList>
            <person name="Palmer J.M."/>
        </authorList>
    </citation>
    <scope>NUCLEOTIDE SEQUENCE [LARGE SCALE GENOMIC DNA]</scope>
    <source>
        <strain evidence="1 2">CL_MEX2019</strain>
        <tissue evidence="1">Muscle</tissue>
    </source>
</reference>
<comment type="caution">
    <text evidence="1">The sequence shown here is derived from an EMBL/GenBank/DDBJ whole genome shotgun (WGS) entry which is preliminary data.</text>
</comment>
<keyword evidence="2" id="KW-1185">Reference proteome</keyword>
<name>A0ABU7F0J0_9TELE</name>
<dbReference type="EMBL" id="JAHUTJ010074083">
    <property type="protein sequence ID" value="MED6292971.1"/>
    <property type="molecule type" value="Genomic_DNA"/>
</dbReference>
<organism evidence="1 2">
    <name type="scientific">Characodon lateralis</name>
    <dbReference type="NCBI Taxonomy" id="208331"/>
    <lineage>
        <taxon>Eukaryota</taxon>
        <taxon>Metazoa</taxon>
        <taxon>Chordata</taxon>
        <taxon>Craniata</taxon>
        <taxon>Vertebrata</taxon>
        <taxon>Euteleostomi</taxon>
        <taxon>Actinopterygii</taxon>
        <taxon>Neopterygii</taxon>
        <taxon>Teleostei</taxon>
        <taxon>Neoteleostei</taxon>
        <taxon>Acanthomorphata</taxon>
        <taxon>Ovalentaria</taxon>
        <taxon>Atherinomorphae</taxon>
        <taxon>Cyprinodontiformes</taxon>
        <taxon>Goodeidae</taxon>
        <taxon>Characodon</taxon>
    </lineage>
</organism>
<evidence type="ECO:0000313" key="1">
    <source>
        <dbReference type="EMBL" id="MED6292971.1"/>
    </source>
</evidence>
<evidence type="ECO:0000313" key="2">
    <source>
        <dbReference type="Proteomes" id="UP001352852"/>
    </source>
</evidence>
<protein>
    <submittedName>
        <fullName evidence="1">Uncharacterized protein</fullName>
    </submittedName>
</protein>
<sequence length="120" mass="13728">MINLQGKVKPPVLFHELLMIYSVFPSCPEYSSKLRTLFLWMEIVWIPSQPWSSQLCEIPCMKYLTSEKLPSTPHYLTLLLTIRLTTSSSSETKVSTGTCQPNTNSQFSRFPRPLTALICK</sequence>